<proteinExistence type="inferred from homology"/>
<dbReference type="Gene3D" id="3.90.1590.10">
    <property type="entry name" value="glutathione-dependent formaldehyde- activating enzyme (gfa)"/>
    <property type="match status" value="1"/>
</dbReference>
<dbReference type="SUPFAM" id="SSF51316">
    <property type="entry name" value="Mss4-like"/>
    <property type="match status" value="1"/>
</dbReference>
<dbReference type="PROSITE" id="PS51891">
    <property type="entry name" value="CENP_V_GFA"/>
    <property type="match status" value="1"/>
</dbReference>
<evidence type="ECO:0000259" key="5">
    <source>
        <dbReference type="PROSITE" id="PS51891"/>
    </source>
</evidence>
<dbReference type="EMBL" id="ML975350">
    <property type="protein sequence ID" value="KAF1831953.1"/>
    <property type="molecule type" value="Genomic_DNA"/>
</dbReference>
<dbReference type="InterPro" id="IPR006913">
    <property type="entry name" value="CENP-V/GFA"/>
</dbReference>
<accession>A0A6A5KEY2</accession>
<organism evidence="6 7">
    <name type="scientific">Decorospora gaudefroyi</name>
    <dbReference type="NCBI Taxonomy" id="184978"/>
    <lineage>
        <taxon>Eukaryota</taxon>
        <taxon>Fungi</taxon>
        <taxon>Dikarya</taxon>
        <taxon>Ascomycota</taxon>
        <taxon>Pezizomycotina</taxon>
        <taxon>Dothideomycetes</taxon>
        <taxon>Pleosporomycetidae</taxon>
        <taxon>Pleosporales</taxon>
        <taxon>Pleosporineae</taxon>
        <taxon>Pleosporaceae</taxon>
        <taxon>Decorospora</taxon>
    </lineage>
</organism>
<evidence type="ECO:0000313" key="6">
    <source>
        <dbReference type="EMBL" id="KAF1831953.1"/>
    </source>
</evidence>
<name>A0A6A5KEY2_9PLEO</name>
<dbReference type="GO" id="GO:0046872">
    <property type="term" value="F:metal ion binding"/>
    <property type="evidence" value="ECO:0007669"/>
    <property type="project" value="UniProtKB-KW"/>
</dbReference>
<dbReference type="AlphaFoldDB" id="A0A6A5KEY2"/>
<sequence length="136" mass="14721">MPSGGCICGNVRYEVQGDGEANVLCHCMDCRKISGSAYSTNAVYPEDVFKVTKGTPKQHKKTAEGGQEIISNFCGDCGSTMWREGKTFAGKRIIKVGTLDDTSILDNFKTNAELFTKNRPKWVGAQDGAAQKEGMS</sequence>
<evidence type="ECO:0000256" key="3">
    <source>
        <dbReference type="ARBA" id="ARBA00022833"/>
    </source>
</evidence>
<reference evidence="6" key="1">
    <citation type="submission" date="2020-01" db="EMBL/GenBank/DDBJ databases">
        <authorList>
            <consortium name="DOE Joint Genome Institute"/>
            <person name="Haridas S."/>
            <person name="Albert R."/>
            <person name="Binder M."/>
            <person name="Bloem J."/>
            <person name="Labutti K."/>
            <person name="Salamov A."/>
            <person name="Andreopoulos B."/>
            <person name="Baker S.E."/>
            <person name="Barry K."/>
            <person name="Bills G."/>
            <person name="Bluhm B.H."/>
            <person name="Cannon C."/>
            <person name="Castanera R."/>
            <person name="Culley D.E."/>
            <person name="Daum C."/>
            <person name="Ezra D."/>
            <person name="Gonzalez J.B."/>
            <person name="Henrissat B."/>
            <person name="Kuo A."/>
            <person name="Liang C."/>
            <person name="Lipzen A."/>
            <person name="Lutzoni F."/>
            <person name="Magnuson J."/>
            <person name="Mondo S."/>
            <person name="Nolan M."/>
            <person name="Ohm R."/>
            <person name="Pangilinan J."/>
            <person name="Park H.-J."/>
            <person name="Ramirez L."/>
            <person name="Alfaro M."/>
            <person name="Sun H."/>
            <person name="Tritt A."/>
            <person name="Yoshinaga Y."/>
            <person name="Zwiers L.-H."/>
            <person name="Turgeon B.G."/>
            <person name="Goodwin S.B."/>
            <person name="Spatafora J.W."/>
            <person name="Crous P.W."/>
            <person name="Grigoriev I.V."/>
        </authorList>
    </citation>
    <scope>NUCLEOTIDE SEQUENCE</scope>
    <source>
        <strain evidence="6">P77</strain>
    </source>
</reference>
<protein>
    <recommendedName>
        <fullName evidence="5">CENP-V/GFA domain-containing protein</fullName>
    </recommendedName>
</protein>
<evidence type="ECO:0000313" key="7">
    <source>
        <dbReference type="Proteomes" id="UP000800040"/>
    </source>
</evidence>
<dbReference type="GO" id="GO:0016846">
    <property type="term" value="F:carbon-sulfur lyase activity"/>
    <property type="evidence" value="ECO:0007669"/>
    <property type="project" value="InterPro"/>
</dbReference>
<dbReference type="InterPro" id="IPR011057">
    <property type="entry name" value="Mss4-like_sf"/>
</dbReference>
<dbReference type="PANTHER" id="PTHR33337:SF30">
    <property type="entry name" value="DUF636 DOMAIN PROTEIN (AFU_ORTHOLOGUE AFUA_1G03180)"/>
    <property type="match status" value="1"/>
</dbReference>
<comment type="similarity">
    <text evidence="1">Belongs to the Gfa family.</text>
</comment>
<gene>
    <name evidence="6" type="ORF">BDW02DRAFT_571525</name>
</gene>
<keyword evidence="4" id="KW-0456">Lyase</keyword>
<dbReference type="OrthoDB" id="406544at2759"/>
<evidence type="ECO:0000256" key="2">
    <source>
        <dbReference type="ARBA" id="ARBA00022723"/>
    </source>
</evidence>
<dbReference type="Pfam" id="PF04828">
    <property type="entry name" value="GFA"/>
    <property type="match status" value="1"/>
</dbReference>
<keyword evidence="2" id="KW-0479">Metal-binding</keyword>
<evidence type="ECO:0000256" key="4">
    <source>
        <dbReference type="ARBA" id="ARBA00023239"/>
    </source>
</evidence>
<feature type="domain" description="CENP-V/GFA" evidence="5">
    <location>
        <begin position="2"/>
        <end position="123"/>
    </location>
</feature>
<keyword evidence="3" id="KW-0862">Zinc</keyword>
<dbReference type="PANTHER" id="PTHR33337">
    <property type="entry name" value="GFA DOMAIN-CONTAINING PROTEIN"/>
    <property type="match status" value="1"/>
</dbReference>
<keyword evidence="7" id="KW-1185">Reference proteome</keyword>
<dbReference type="Proteomes" id="UP000800040">
    <property type="component" value="Unassembled WGS sequence"/>
</dbReference>
<evidence type="ECO:0000256" key="1">
    <source>
        <dbReference type="ARBA" id="ARBA00005495"/>
    </source>
</evidence>